<evidence type="ECO:0000256" key="11">
    <source>
        <dbReference type="SAM" id="MobiDB-lite"/>
    </source>
</evidence>
<keyword evidence="8 10" id="KW-0326">Glycosidase</keyword>
<dbReference type="GO" id="GO:0016977">
    <property type="term" value="F:chitosanase activity"/>
    <property type="evidence" value="ECO:0007669"/>
    <property type="project" value="UniProtKB-EC"/>
</dbReference>
<keyword evidence="13" id="KW-1185">Reference proteome</keyword>
<evidence type="ECO:0000256" key="2">
    <source>
        <dbReference type="ARBA" id="ARBA00004613"/>
    </source>
</evidence>
<dbReference type="Pfam" id="PF07335">
    <property type="entry name" value="Glyco_hydro_75"/>
    <property type="match status" value="1"/>
</dbReference>
<organism evidence="12 13">
    <name type="scientific">Aspergillus puulaauensis</name>
    <dbReference type="NCBI Taxonomy" id="1220207"/>
    <lineage>
        <taxon>Eukaryota</taxon>
        <taxon>Fungi</taxon>
        <taxon>Dikarya</taxon>
        <taxon>Ascomycota</taxon>
        <taxon>Pezizomycotina</taxon>
        <taxon>Eurotiomycetes</taxon>
        <taxon>Eurotiomycetidae</taxon>
        <taxon>Eurotiales</taxon>
        <taxon>Aspergillaceae</taxon>
        <taxon>Aspergillus</taxon>
    </lineage>
</organism>
<comment type="subcellular location">
    <subcellularLocation>
        <location evidence="2 10">Secreted</location>
    </subcellularLocation>
</comment>
<name>A0A7R7XX99_9EURO</name>
<keyword evidence="5 10" id="KW-0732">Signal</keyword>
<feature type="region of interest" description="Disordered" evidence="11">
    <location>
        <begin position="245"/>
        <end position="265"/>
    </location>
</feature>
<reference evidence="12" key="2">
    <citation type="submission" date="2021-02" db="EMBL/GenBank/DDBJ databases">
        <title>Aspergillus puulaauensis MK2 genome sequence.</title>
        <authorList>
            <person name="Futagami T."/>
            <person name="Mori K."/>
            <person name="Kadooka C."/>
            <person name="Tanaka T."/>
        </authorList>
    </citation>
    <scope>NUCLEOTIDE SEQUENCE</scope>
    <source>
        <strain evidence="12">MK2</strain>
    </source>
</reference>
<feature type="compositionally biased region" description="Low complexity" evidence="11">
    <location>
        <begin position="245"/>
        <end position="254"/>
    </location>
</feature>
<feature type="signal peptide" evidence="10">
    <location>
        <begin position="1"/>
        <end position="24"/>
    </location>
</feature>
<evidence type="ECO:0000313" key="13">
    <source>
        <dbReference type="Proteomes" id="UP000654913"/>
    </source>
</evidence>
<comment type="function">
    <text evidence="10">Chitosanase catalyzing the endo-type cleavage of chitosan, the deacylated form of chitin. Chitosanase may be crucial in the degradation of the deacetylated portion of chitin in the fungal cell wall.</text>
</comment>
<dbReference type="Proteomes" id="UP000654913">
    <property type="component" value="Chromosome 7"/>
</dbReference>
<accession>A0A7R7XX99</accession>
<dbReference type="RefSeq" id="XP_041561591.1">
    <property type="nucleotide sequence ID" value="XM_041695908.1"/>
</dbReference>
<evidence type="ECO:0000256" key="1">
    <source>
        <dbReference type="ARBA" id="ARBA00000405"/>
    </source>
</evidence>
<protein>
    <recommendedName>
        <fullName evidence="10">Endo-chitosanase</fullName>
        <ecNumber evidence="10">3.2.1.132</ecNumber>
    </recommendedName>
</protein>
<dbReference type="EMBL" id="AP024449">
    <property type="protein sequence ID" value="BCS29405.1"/>
    <property type="molecule type" value="Genomic_DNA"/>
</dbReference>
<dbReference type="AlphaFoldDB" id="A0A7R7XX99"/>
<gene>
    <name evidence="12" type="ORF">APUU_70975S</name>
</gene>
<keyword evidence="9 10" id="KW-0624">Polysaccharide degradation</keyword>
<evidence type="ECO:0000256" key="7">
    <source>
        <dbReference type="ARBA" id="ARBA00023277"/>
    </source>
</evidence>
<evidence type="ECO:0000256" key="8">
    <source>
        <dbReference type="ARBA" id="ARBA00023295"/>
    </source>
</evidence>
<dbReference type="GeneID" id="64979402"/>
<evidence type="ECO:0000256" key="4">
    <source>
        <dbReference type="ARBA" id="ARBA00022525"/>
    </source>
</evidence>
<dbReference type="InterPro" id="IPR009939">
    <property type="entry name" value="Chitosanase_fungal"/>
</dbReference>
<reference evidence="12" key="1">
    <citation type="submission" date="2021-01" db="EMBL/GenBank/DDBJ databases">
        <authorList>
            <consortium name="Aspergillus puulaauensis MK2 genome sequencing consortium"/>
            <person name="Kazuki M."/>
            <person name="Futagami T."/>
        </authorList>
    </citation>
    <scope>NUCLEOTIDE SEQUENCE</scope>
    <source>
        <strain evidence="12">MK2</strain>
    </source>
</reference>
<evidence type="ECO:0000256" key="5">
    <source>
        <dbReference type="ARBA" id="ARBA00022729"/>
    </source>
</evidence>
<sequence>MNRAANKTLIFALTLLLLPFLVAAAPKKVQSSSFAASKAINVPALLSASENVKTVPARASYPLSIKGSKDTSTIHSDWASFQDGAAFVFKADMDVDCDGIDYKCSGNADGQPVTNWGALSATEVPYIVIPQAFLEANPEAIPGNNVAAVICNNRMFYAILGDTNGNNPQVTGEASLLLARSCFPEDNLGGDSGHEEMDVTYILFAGPEAVLPPSAHNDKYITDFGKLRSMGDHLTTSLSANLGISPFSPGSPSPEGDTDSPDVDSAASAHFLPTASEVIALFVSFVVLVLT</sequence>
<comment type="similarity">
    <text evidence="3 10">Belongs to the glycosyl hydrolase 75 family.</text>
</comment>
<keyword evidence="4" id="KW-0964">Secreted</keyword>
<dbReference type="PANTHER" id="PTHR42061:SF4">
    <property type="entry name" value="ENDO-CHITOSANASE"/>
    <property type="match status" value="1"/>
</dbReference>
<evidence type="ECO:0000256" key="10">
    <source>
        <dbReference type="RuleBase" id="RU361208"/>
    </source>
</evidence>
<keyword evidence="6 10" id="KW-0378">Hydrolase</keyword>
<evidence type="ECO:0000256" key="6">
    <source>
        <dbReference type="ARBA" id="ARBA00022801"/>
    </source>
</evidence>
<keyword evidence="7" id="KW-0119">Carbohydrate metabolism</keyword>
<dbReference type="KEGG" id="apuu:APUU_70975S"/>
<dbReference type="EC" id="3.2.1.132" evidence="10"/>
<comment type="catalytic activity">
    <reaction evidence="1 10">
        <text>Endohydrolysis of beta-(1-&gt;4)-linkages between D-glucosamine residues in a partly acetylated chitosan.</text>
        <dbReference type="EC" id="3.2.1.132"/>
    </reaction>
</comment>
<dbReference type="PANTHER" id="PTHR42061">
    <property type="entry name" value="ENDO-CHITOSANASE"/>
    <property type="match status" value="1"/>
</dbReference>
<evidence type="ECO:0000256" key="3">
    <source>
        <dbReference type="ARBA" id="ARBA00007799"/>
    </source>
</evidence>
<dbReference type="GO" id="GO:0000272">
    <property type="term" value="P:polysaccharide catabolic process"/>
    <property type="evidence" value="ECO:0007669"/>
    <property type="project" value="UniProtKB-KW"/>
</dbReference>
<dbReference type="GO" id="GO:0005576">
    <property type="term" value="C:extracellular region"/>
    <property type="evidence" value="ECO:0007669"/>
    <property type="project" value="UniProtKB-SubCell"/>
</dbReference>
<evidence type="ECO:0000313" key="12">
    <source>
        <dbReference type="EMBL" id="BCS29405.1"/>
    </source>
</evidence>
<evidence type="ECO:0000256" key="9">
    <source>
        <dbReference type="ARBA" id="ARBA00023326"/>
    </source>
</evidence>
<dbReference type="OrthoDB" id="4756206at2759"/>
<proteinExistence type="inferred from homology"/>
<feature type="chain" id="PRO_5031595237" description="Endo-chitosanase" evidence="10">
    <location>
        <begin position="25"/>
        <end position="291"/>
    </location>
</feature>